<proteinExistence type="predicted"/>
<accession>A0A367JU01</accession>
<feature type="non-terminal residue" evidence="1">
    <location>
        <position position="105"/>
    </location>
</feature>
<sequence>MRRAVGYCLQANSKFDVEPVLLVVCVGRLSEEMKDDTVDSRLPSIYSYFCKPWAAECFILCQDSLSQNLTTPLNPLIALGLFLSSCCKSILDAPYGGDPTMQYLY</sequence>
<evidence type="ECO:0000313" key="1">
    <source>
        <dbReference type="EMBL" id="RCH93420.1"/>
    </source>
</evidence>
<dbReference type="AlphaFoldDB" id="A0A367JU01"/>
<organism evidence="1 2">
    <name type="scientific">Rhizopus stolonifer</name>
    <name type="common">Rhizopus nigricans</name>
    <dbReference type="NCBI Taxonomy" id="4846"/>
    <lineage>
        <taxon>Eukaryota</taxon>
        <taxon>Fungi</taxon>
        <taxon>Fungi incertae sedis</taxon>
        <taxon>Mucoromycota</taxon>
        <taxon>Mucoromycotina</taxon>
        <taxon>Mucoromycetes</taxon>
        <taxon>Mucorales</taxon>
        <taxon>Mucorineae</taxon>
        <taxon>Rhizopodaceae</taxon>
        <taxon>Rhizopus</taxon>
    </lineage>
</organism>
<dbReference type="OrthoDB" id="2283182at2759"/>
<dbReference type="STRING" id="4846.A0A367JU01"/>
<reference evidence="1 2" key="1">
    <citation type="journal article" date="2018" name="G3 (Bethesda)">
        <title>Phylogenetic and Phylogenomic Definition of Rhizopus Species.</title>
        <authorList>
            <person name="Gryganskyi A.P."/>
            <person name="Golan J."/>
            <person name="Dolatabadi S."/>
            <person name="Mondo S."/>
            <person name="Robb S."/>
            <person name="Idnurm A."/>
            <person name="Muszewska A."/>
            <person name="Steczkiewicz K."/>
            <person name="Masonjones S."/>
            <person name="Liao H.L."/>
            <person name="Gajdeczka M.T."/>
            <person name="Anike F."/>
            <person name="Vuek A."/>
            <person name="Anishchenko I.M."/>
            <person name="Voigt K."/>
            <person name="de Hoog G.S."/>
            <person name="Smith M.E."/>
            <person name="Heitman J."/>
            <person name="Vilgalys R."/>
            <person name="Stajich J.E."/>
        </authorList>
    </citation>
    <scope>NUCLEOTIDE SEQUENCE [LARGE SCALE GENOMIC DNA]</scope>
    <source>
        <strain evidence="1 2">LSU 92-RS-03</strain>
    </source>
</reference>
<dbReference type="Proteomes" id="UP000253551">
    <property type="component" value="Unassembled WGS sequence"/>
</dbReference>
<name>A0A367JU01_RHIST</name>
<dbReference type="EMBL" id="PJQM01002697">
    <property type="protein sequence ID" value="RCH93420.1"/>
    <property type="molecule type" value="Genomic_DNA"/>
</dbReference>
<protein>
    <submittedName>
        <fullName evidence="1">Uncharacterized protein</fullName>
    </submittedName>
</protein>
<keyword evidence="2" id="KW-1185">Reference proteome</keyword>
<comment type="caution">
    <text evidence="1">The sequence shown here is derived from an EMBL/GenBank/DDBJ whole genome shotgun (WGS) entry which is preliminary data.</text>
</comment>
<gene>
    <name evidence="1" type="ORF">CU098_011313</name>
</gene>
<evidence type="ECO:0000313" key="2">
    <source>
        <dbReference type="Proteomes" id="UP000253551"/>
    </source>
</evidence>